<dbReference type="GO" id="GO:0004114">
    <property type="term" value="F:3',5'-cyclic-nucleotide phosphodiesterase activity"/>
    <property type="evidence" value="ECO:0007669"/>
    <property type="project" value="InterPro"/>
</dbReference>
<feature type="binding site" evidence="6">
    <location>
        <position position="1035"/>
    </location>
    <ligand>
        <name>Zn(2+)</name>
        <dbReference type="ChEBI" id="CHEBI:29105"/>
        <label>1</label>
    </ligand>
</feature>
<evidence type="ECO:0000256" key="8">
    <source>
        <dbReference type="SAM" id="MobiDB-lite"/>
    </source>
</evidence>
<dbReference type="Gene3D" id="3.30.450.40">
    <property type="match status" value="2"/>
</dbReference>
<protein>
    <recommendedName>
        <fullName evidence="7">Phosphodiesterase</fullName>
        <ecNumber evidence="7">3.1.4.-</ecNumber>
    </recommendedName>
</protein>
<dbReference type="InterPro" id="IPR023174">
    <property type="entry name" value="PDEase_CS"/>
</dbReference>
<feature type="compositionally biased region" description="Low complexity" evidence="8">
    <location>
        <begin position="43"/>
        <end position="58"/>
    </location>
</feature>
<feature type="compositionally biased region" description="Low complexity" evidence="8">
    <location>
        <begin position="133"/>
        <end position="156"/>
    </location>
</feature>
<feature type="binding site" evidence="5">
    <location>
        <position position="1087"/>
    </location>
    <ligand>
        <name>AMP</name>
        <dbReference type="ChEBI" id="CHEBI:456215"/>
    </ligand>
</feature>
<evidence type="ECO:0000256" key="2">
    <source>
        <dbReference type="ARBA" id="ARBA00022723"/>
    </source>
</evidence>
<dbReference type="EC" id="3.1.4.-" evidence="7"/>
<gene>
    <name evidence="10" type="ORF">NDES1114_LOCUS13885</name>
</gene>
<feature type="binding site" evidence="6">
    <location>
        <position position="924"/>
    </location>
    <ligand>
        <name>Zn(2+)</name>
        <dbReference type="ChEBI" id="CHEBI:29105"/>
        <label>2</label>
    </ligand>
</feature>
<dbReference type="SUPFAM" id="SSF55781">
    <property type="entry name" value="GAF domain-like"/>
    <property type="match status" value="2"/>
</dbReference>
<evidence type="ECO:0000256" key="5">
    <source>
        <dbReference type="PIRSR" id="PIRSR623088-2"/>
    </source>
</evidence>
<accession>A0A7S1Q107</accession>
<keyword evidence="2 6" id="KW-0479">Metal-binding</keyword>
<dbReference type="GO" id="GO:0046872">
    <property type="term" value="F:metal ion binding"/>
    <property type="evidence" value="ECO:0007669"/>
    <property type="project" value="UniProtKB-KW"/>
</dbReference>
<dbReference type="InterPro" id="IPR029016">
    <property type="entry name" value="GAF-like_dom_sf"/>
</dbReference>
<dbReference type="InterPro" id="IPR002073">
    <property type="entry name" value="PDEase_catalytic_dom"/>
</dbReference>
<dbReference type="CDD" id="cd00077">
    <property type="entry name" value="HDc"/>
    <property type="match status" value="1"/>
</dbReference>
<organism evidence="10">
    <name type="scientific">Neobodo designis</name>
    <name type="common">Flagellated protozoan</name>
    <name type="synonym">Bodo designis</name>
    <dbReference type="NCBI Taxonomy" id="312471"/>
    <lineage>
        <taxon>Eukaryota</taxon>
        <taxon>Discoba</taxon>
        <taxon>Euglenozoa</taxon>
        <taxon>Kinetoplastea</taxon>
        <taxon>Metakinetoplastina</taxon>
        <taxon>Neobodonida</taxon>
        <taxon>Neobodo</taxon>
    </lineage>
</organism>
<evidence type="ECO:0000259" key="9">
    <source>
        <dbReference type="PROSITE" id="PS51845"/>
    </source>
</evidence>
<proteinExistence type="inferred from homology"/>
<comment type="cofactor">
    <cofactor evidence="7">
        <name>a divalent metal cation</name>
        <dbReference type="ChEBI" id="CHEBI:60240"/>
    </cofactor>
    <text evidence="7">Binds 2 divalent metal cations per subunit. Site 1 may preferentially bind zinc ions, while site 2 has a preference for magnesium and/or manganese ions.</text>
</comment>
<evidence type="ECO:0000313" key="10">
    <source>
        <dbReference type="EMBL" id="CAD9114360.1"/>
    </source>
</evidence>
<dbReference type="Pfam" id="PF00233">
    <property type="entry name" value="PDEase_I"/>
    <property type="match status" value="1"/>
</dbReference>
<dbReference type="GO" id="GO:0007165">
    <property type="term" value="P:signal transduction"/>
    <property type="evidence" value="ECO:0007669"/>
    <property type="project" value="InterPro"/>
</dbReference>
<dbReference type="InterPro" id="IPR023088">
    <property type="entry name" value="PDEase"/>
</dbReference>
<dbReference type="FunFam" id="1.10.1300.10:FF:000025">
    <property type="entry name" value="Phosphodiesterase"/>
    <property type="match status" value="1"/>
</dbReference>
<feature type="region of interest" description="Disordered" evidence="8">
    <location>
        <begin position="19"/>
        <end position="81"/>
    </location>
</feature>
<dbReference type="PROSITE" id="PS00126">
    <property type="entry name" value="PDEASE_I_1"/>
    <property type="match status" value="1"/>
</dbReference>
<dbReference type="SMART" id="SM00471">
    <property type="entry name" value="HDc"/>
    <property type="match status" value="1"/>
</dbReference>
<feature type="binding site" evidence="5">
    <location>
        <position position="924"/>
    </location>
    <ligand>
        <name>AMP</name>
        <dbReference type="ChEBI" id="CHEBI:456215"/>
    </ligand>
</feature>
<dbReference type="PROSITE" id="PS51845">
    <property type="entry name" value="PDEASE_I_2"/>
    <property type="match status" value="1"/>
</dbReference>
<name>A0A7S1Q107_NEODS</name>
<comment type="similarity">
    <text evidence="7">Belongs to the cyclic nucleotide phosphodiesterase family.</text>
</comment>
<sequence length="1134" mass="122631">MSLSALLQQQRQDIERSRLALGGSGGGSHGHGKPVLFPRDYLSSRQGGAAGRASSALGTYSAPRLGDESAPRSRSAMGAAPVPKSHLNEALSLAISILKRYKREHMAISPEDAVLLAEVAGFKTDLTATAPGNTDNQAFAAAAPPTATPDTNNALPRSTVVSEQSSPKERTVSPGGTPADGAVAAAKRGRRSSRDLVNKLRGIVHNPQLYKDMVSMKSSVRSLTQFAVECSGKTGKLAELSHLIHEQIAGCVNGEDGGDAPKHTVDLLIVDAVGRDAATISLVDIARGTTMTVKPDDPLVQTTAGVHYTSAGEGCYPMAVDCELFAVARISGLTAEECLDDQQAQMMTAITGIAGLSLRTAMQFERLELQATKNAEMLDLVAGIASANNTQDVVVQTIMESAKKLVDCAHCAFHFVNKDGDLILGNPANRPLSSAAATSVVSADESTDDHLSLSGTIGNVKEGTINISGDGAQPDAASAAPATTGARTSMSVAMATRSVKEGGVIVVNDMSGAKTDADEIERLTGIRLRNLLILPVKDNEGNLIGVAQLSNKENRMVGGVSVPQRFSTMDETLFSTYASFAAISIANVRSQSALVKEKTKSEAILDVVKFLADSDIRDVGSVVNQTMQGAKKLLKADRSSLFLIDEERNELYSKVADDTGGKEIRFPIGRGIAGTVAKLGTSENIPDAYADPRFNKAFDIALGYVTKSMLTEAIFFQDEVIAVAQLVNKLEDDGTVGIFTRRDEETFRAFSLFAGISLRNSHLLNFAVDAGREAMELQELREGRRKVRQESVLVRNDISEAVVSHIMTQIDLADAGVVDVMSSRDFNLFEIREQMSNCYDVAVKLVFELAKTQGYLEEFKCPGDVFVRFVLACRDKYRNVPYHNFYHAVDVCQTVFTFIHEGRVTASITRLDEFVLLVTAVVHDLDHMGLNNSFHLKTDSPLGMLSSASGNNSVLEVHHCNLAIEILNDPAKDVFCGLDTDQKTHAYRRLIDCVLSTDMQRHNDVVNDFVAIDTFDVSNETHVSLACKMILKAADISNVTKPFHVSRKWGMSVTEEFYQQGDKEKEKGVAPLPMFDRSLNNELAKGQIGFIDFIAHPFFRKLSDRFVGLRWTVENIAANKAAWTNVLNERSGQK</sequence>
<feature type="domain" description="PDEase" evidence="9">
    <location>
        <begin position="795"/>
        <end position="1130"/>
    </location>
</feature>
<reference evidence="10" key="1">
    <citation type="submission" date="2021-01" db="EMBL/GenBank/DDBJ databases">
        <authorList>
            <person name="Corre E."/>
            <person name="Pelletier E."/>
            <person name="Niang G."/>
            <person name="Scheremetjew M."/>
            <person name="Finn R."/>
            <person name="Kale V."/>
            <person name="Holt S."/>
            <person name="Cochrane G."/>
            <person name="Meng A."/>
            <person name="Brown T."/>
            <person name="Cohen L."/>
        </authorList>
    </citation>
    <scope>NUCLEOTIDE SEQUENCE</scope>
    <source>
        <strain evidence="10">CCAP 1951/1</strain>
    </source>
</reference>
<dbReference type="PRINTS" id="PR00387">
    <property type="entry name" value="PDIESTERASE1"/>
</dbReference>
<evidence type="ECO:0000256" key="1">
    <source>
        <dbReference type="ARBA" id="ARBA00022535"/>
    </source>
</evidence>
<evidence type="ECO:0000256" key="7">
    <source>
        <dbReference type="RuleBase" id="RU363067"/>
    </source>
</evidence>
<keyword evidence="3 7" id="KW-0378">Hydrolase</keyword>
<feature type="binding site" evidence="6">
    <location>
        <position position="887"/>
    </location>
    <ligand>
        <name>Zn(2+)</name>
        <dbReference type="ChEBI" id="CHEBI:29105"/>
        <label>1</label>
    </ligand>
</feature>
<dbReference type="InterPro" id="IPR036971">
    <property type="entry name" value="PDEase_catalytic_dom_sf"/>
</dbReference>
<evidence type="ECO:0000256" key="3">
    <source>
        <dbReference type="ARBA" id="ARBA00022801"/>
    </source>
</evidence>
<keyword evidence="1" id="KW-0140">cGMP</keyword>
<dbReference type="SUPFAM" id="SSF109604">
    <property type="entry name" value="HD-domain/PDEase-like"/>
    <property type="match status" value="1"/>
</dbReference>
<feature type="binding site" evidence="5">
    <location>
        <position position="1035"/>
    </location>
    <ligand>
        <name>AMP</name>
        <dbReference type="ChEBI" id="CHEBI:456215"/>
    </ligand>
</feature>
<feature type="region of interest" description="Disordered" evidence="8">
    <location>
        <begin position="131"/>
        <end position="192"/>
    </location>
</feature>
<evidence type="ECO:0000256" key="6">
    <source>
        <dbReference type="PIRSR" id="PIRSR623088-3"/>
    </source>
</evidence>
<dbReference type="SMART" id="SM00065">
    <property type="entry name" value="GAF"/>
    <property type="match status" value="2"/>
</dbReference>
<feature type="binding site" evidence="6">
    <location>
        <position position="924"/>
    </location>
    <ligand>
        <name>Zn(2+)</name>
        <dbReference type="ChEBI" id="CHEBI:29105"/>
        <label>1</label>
    </ligand>
</feature>
<dbReference type="EMBL" id="HBGF01020991">
    <property type="protein sequence ID" value="CAD9114360.1"/>
    <property type="molecule type" value="Transcribed_RNA"/>
</dbReference>
<dbReference type="PANTHER" id="PTHR11347">
    <property type="entry name" value="CYCLIC NUCLEOTIDE PHOSPHODIESTERASE"/>
    <property type="match status" value="1"/>
</dbReference>
<dbReference type="InterPro" id="IPR003607">
    <property type="entry name" value="HD/PDEase_dom"/>
</dbReference>
<dbReference type="Gene3D" id="1.10.1300.10">
    <property type="entry name" value="3'5'-cyclic nucleotide phosphodiesterase, catalytic domain"/>
    <property type="match status" value="1"/>
</dbReference>
<feature type="active site" description="Proton donor" evidence="4">
    <location>
        <position position="883"/>
    </location>
</feature>
<feature type="binding site" evidence="6">
    <location>
        <position position="923"/>
    </location>
    <ligand>
        <name>Zn(2+)</name>
        <dbReference type="ChEBI" id="CHEBI:29105"/>
        <label>1</label>
    </ligand>
</feature>
<evidence type="ECO:0000256" key="4">
    <source>
        <dbReference type="PIRSR" id="PIRSR623088-1"/>
    </source>
</evidence>
<dbReference type="InterPro" id="IPR003018">
    <property type="entry name" value="GAF"/>
</dbReference>
<dbReference type="Pfam" id="PF01590">
    <property type="entry name" value="GAF"/>
    <property type="match status" value="2"/>
</dbReference>
<feature type="binding site" evidence="5">
    <location>
        <begin position="883"/>
        <end position="887"/>
    </location>
    <ligand>
        <name>AMP</name>
        <dbReference type="ChEBI" id="CHEBI:456215"/>
    </ligand>
</feature>
<dbReference type="AlphaFoldDB" id="A0A7S1Q107"/>